<dbReference type="PANTHER" id="PTHR33112">
    <property type="entry name" value="DOMAIN PROTEIN, PUTATIVE-RELATED"/>
    <property type="match status" value="1"/>
</dbReference>
<evidence type="ECO:0000313" key="1">
    <source>
        <dbReference type="EMBL" id="KAK3177053.1"/>
    </source>
</evidence>
<name>A0AAD9ZFQ1_9LECA</name>
<dbReference type="AlphaFoldDB" id="A0AAD9ZFQ1"/>
<accession>A0AAD9ZFQ1</accession>
<comment type="caution">
    <text evidence="1">The sequence shown here is derived from an EMBL/GenBank/DDBJ whole genome shotgun (WGS) entry which is preliminary data.</text>
</comment>
<proteinExistence type="predicted"/>
<keyword evidence="2" id="KW-1185">Reference proteome</keyword>
<dbReference type="Proteomes" id="UP001276659">
    <property type="component" value="Unassembled WGS sequence"/>
</dbReference>
<dbReference type="PANTHER" id="PTHR33112:SF16">
    <property type="entry name" value="HETEROKARYON INCOMPATIBILITY DOMAIN-CONTAINING PROTEIN"/>
    <property type="match status" value="1"/>
</dbReference>
<protein>
    <submittedName>
        <fullName evidence="1">Uncharacterized protein</fullName>
    </submittedName>
</protein>
<organism evidence="1 2">
    <name type="scientific">Lepraria neglecta</name>
    <dbReference type="NCBI Taxonomy" id="209136"/>
    <lineage>
        <taxon>Eukaryota</taxon>
        <taxon>Fungi</taxon>
        <taxon>Dikarya</taxon>
        <taxon>Ascomycota</taxon>
        <taxon>Pezizomycotina</taxon>
        <taxon>Lecanoromycetes</taxon>
        <taxon>OSLEUM clade</taxon>
        <taxon>Lecanoromycetidae</taxon>
        <taxon>Lecanorales</taxon>
        <taxon>Lecanorineae</taxon>
        <taxon>Stereocaulaceae</taxon>
        <taxon>Lepraria</taxon>
    </lineage>
</organism>
<dbReference type="EMBL" id="JASNWA010000004">
    <property type="protein sequence ID" value="KAK3177053.1"/>
    <property type="molecule type" value="Genomic_DNA"/>
</dbReference>
<reference evidence="1" key="1">
    <citation type="submission" date="2022-11" db="EMBL/GenBank/DDBJ databases">
        <title>Chromosomal genome sequence assembly and mating type (MAT) locus characterization of the leprose asexual lichenized fungus Lepraria neglecta (Nyl.) Erichsen.</title>
        <authorList>
            <person name="Allen J.L."/>
            <person name="Pfeffer B."/>
        </authorList>
    </citation>
    <scope>NUCLEOTIDE SEQUENCE</scope>
    <source>
        <strain evidence="1">Allen 5258</strain>
    </source>
</reference>
<sequence>MQTRGVVRIRDMVRKMADISRRVVTLPMRWYWLGISKNVDPNAAFNAVLAFAGRFLSSRILYYGPKQLYWQYCEGFAEENSPIMTHEPMERIRMVVPRRQNASNPIDSFGTSFLDNTGIADNIEQTTGFKINCGLWEDFLPLELLWACKTPMARPELELFPSWSWASVMGGSLHIPYRINTSLYEHELKAKVAPPQSKEFLTVQGHLDSAGLIYDEMTQTDKFVKILFDTILPQHVDVVALLILDGEKETWKTGDNELYCWSVGLLLTSSVEAGNQYRRVGYWEYETPGLMREWSKIDERENLIQHAGYKTITLV</sequence>
<evidence type="ECO:0000313" key="2">
    <source>
        <dbReference type="Proteomes" id="UP001276659"/>
    </source>
</evidence>
<gene>
    <name evidence="1" type="ORF">OEA41_008379</name>
</gene>